<dbReference type="GO" id="GO:0000155">
    <property type="term" value="F:phosphorelay sensor kinase activity"/>
    <property type="evidence" value="ECO:0007669"/>
    <property type="project" value="InterPro"/>
</dbReference>
<dbReference type="InterPro" id="IPR036890">
    <property type="entry name" value="HATPase_C_sf"/>
</dbReference>
<dbReference type="InterPro" id="IPR003594">
    <property type="entry name" value="HATPase_dom"/>
</dbReference>
<protein>
    <recommendedName>
        <fullName evidence="2">histidine kinase</fullName>
        <ecNumber evidence="2">2.7.13.3</ecNumber>
    </recommendedName>
</protein>
<dbReference type="PROSITE" id="PS50109">
    <property type="entry name" value="HIS_KIN"/>
    <property type="match status" value="1"/>
</dbReference>
<dbReference type="PRINTS" id="PR00344">
    <property type="entry name" value="BCTRLSENSOR"/>
</dbReference>
<evidence type="ECO:0000256" key="3">
    <source>
        <dbReference type="ARBA" id="ARBA00022553"/>
    </source>
</evidence>
<evidence type="ECO:0000256" key="5">
    <source>
        <dbReference type="ARBA" id="ARBA00022777"/>
    </source>
</evidence>
<organism evidence="10 11">
    <name type="scientific">Thermoleptolyngbya sichuanensis A183</name>
    <dbReference type="NCBI Taxonomy" id="2737172"/>
    <lineage>
        <taxon>Bacteria</taxon>
        <taxon>Bacillati</taxon>
        <taxon>Cyanobacteriota</taxon>
        <taxon>Cyanophyceae</taxon>
        <taxon>Oculatellales</taxon>
        <taxon>Oculatellaceae</taxon>
        <taxon>Thermoleptolyngbya</taxon>
        <taxon>Thermoleptolyngbya sichuanensis</taxon>
    </lineage>
</organism>
<evidence type="ECO:0000256" key="7">
    <source>
        <dbReference type="ARBA" id="ARBA00023136"/>
    </source>
</evidence>
<dbReference type="RefSeq" id="WP_172357590.1">
    <property type="nucleotide sequence ID" value="NZ_CP053661.1"/>
</dbReference>
<evidence type="ECO:0000256" key="8">
    <source>
        <dbReference type="SAM" id="Phobius"/>
    </source>
</evidence>
<dbReference type="InterPro" id="IPR050736">
    <property type="entry name" value="Sensor_HK_Regulatory"/>
</dbReference>
<keyword evidence="8" id="KW-1133">Transmembrane helix</keyword>
<dbReference type="SMART" id="SM00388">
    <property type="entry name" value="HisKA"/>
    <property type="match status" value="1"/>
</dbReference>
<dbReference type="InterPro" id="IPR003661">
    <property type="entry name" value="HisK_dim/P_dom"/>
</dbReference>
<sequence>MFQATRRRLALWYTAVTAVLLIVFASGVYLYVRTTLIERIDDTLSHVVEVVGRSLVIEPANPARGLPPRVNIEASFRDDSDSVEDDHIDLEWFDPAGTLLWSTFSSTLEIPLHPNSNGETVHVTEDLLLRQVTQRIEAGGQLLGYLRVSHPWFEVTKPTRQLIRDLALGTALLVGTVAGIGWLLSELAMAPVRESYQRLKQFTADASHELRNPIAVIQTNVQVALADAEPDPAMQQQQLKVIERLTRRLGRLVDDLLFLARQDSGTKLARREAIALPVLLEEVLEEQESIAADKPVSLNLEISPELQQLPDAVQIQGDRDQLIRLFTNLIGNAIQYTPANGKVTVSVSRNKHNPTHVQVQVRDTGTGIPAESLPYLFDRFYRVDPARTSDSRSKASGGSGLGLAIAKVITENHHGQIQVDSELGKGTVFTVTLPAG</sequence>
<dbReference type="Pfam" id="PF00512">
    <property type="entry name" value="HisKA"/>
    <property type="match status" value="1"/>
</dbReference>
<feature type="domain" description="Histidine kinase" evidence="9">
    <location>
        <begin position="205"/>
        <end position="436"/>
    </location>
</feature>
<keyword evidence="7 8" id="KW-0472">Membrane</keyword>
<dbReference type="InterPro" id="IPR036097">
    <property type="entry name" value="HisK_dim/P_sf"/>
</dbReference>
<keyword evidence="3" id="KW-0597">Phosphoprotein</keyword>
<keyword evidence="11" id="KW-1185">Reference proteome</keyword>
<accession>A0A6M8B9E9</accession>
<dbReference type="CDD" id="cd00082">
    <property type="entry name" value="HisKA"/>
    <property type="match status" value="1"/>
</dbReference>
<dbReference type="FunFam" id="1.10.287.130:FF:000001">
    <property type="entry name" value="Two-component sensor histidine kinase"/>
    <property type="match status" value="1"/>
</dbReference>
<dbReference type="EC" id="2.7.13.3" evidence="2"/>
<name>A0A6M8B9E9_9CYAN</name>
<feature type="transmembrane region" description="Helical" evidence="8">
    <location>
        <begin position="166"/>
        <end position="184"/>
    </location>
</feature>
<dbReference type="SUPFAM" id="SSF55874">
    <property type="entry name" value="ATPase domain of HSP90 chaperone/DNA topoisomerase II/histidine kinase"/>
    <property type="match status" value="1"/>
</dbReference>
<dbReference type="AlphaFoldDB" id="A0A6M8B9E9"/>
<dbReference type="PANTHER" id="PTHR43711:SF1">
    <property type="entry name" value="HISTIDINE KINASE 1"/>
    <property type="match status" value="1"/>
</dbReference>
<dbReference type="Proteomes" id="UP000505210">
    <property type="component" value="Chromosome"/>
</dbReference>
<dbReference type="CDD" id="cd00075">
    <property type="entry name" value="HATPase"/>
    <property type="match status" value="1"/>
</dbReference>
<proteinExistence type="predicted"/>
<keyword evidence="5 10" id="KW-0418">Kinase</keyword>
<dbReference type="SMART" id="SM00387">
    <property type="entry name" value="HATPase_c"/>
    <property type="match status" value="1"/>
</dbReference>
<evidence type="ECO:0000313" key="11">
    <source>
        <dbReference type="Proteomes" id="UP000505210"/>
    </source>
</evidence>
<keyword evidence="6" id="KW-0902">Two-component regulatory system</keyword>
<evidence type="ECO:0000259" key="9">
    <source>
        <dbReference type="PROSITE" id="PS50109"/>
    </source>
</evidence>
<dbReference type="Pfam" id="PF02518">
    <property type="entry name" value="HATPase_c"/>
    <property type="match status" value="1"/>
</dbReference>
<keyword evidence="4" id="KW-0808">Transferase</keyword>
<keyword evidence="8" id="KW-0812">Transmembrane</keyword>
<dbReference type="InterPro" id="IPR004358">
    <property type="entry name" value="Sig_transdc_His_kin-like_C"/>
</dbReference>
<dbReference type="KEGG" id="theu:HPC62_17050"/>
<feature type="transmembrane region" description="Helical" evidence="8">
    <location>
        <begin position="12"/>
        <end position="32"/>
    </location>
</feature>
<evidence type="ECO:0000313" key="10">
    <source>
        <dbReference type="EMBL" id="QKD83674.1"/>
    </source>
</evidence>
<evidence type="ECO:0000256" key="2">
    <source>
        <dbReference type="ARBA" id="ARBA00012438"/>
    </source>
</evidence>
<dbReference type="SUPFAM" id="SSF47384">
    <property type="entry name" value="Homodimeric domain of signal transducing histidine kinase"/>
    <property type="match status" value="1"/>
</dbReference>
<dbReference type="Gene3D" id="3.30.565.10">
    <property type="entry name" value="Histidine kinase-like ATPase, C-terminal domain"/>
    <property type="match status" value="1"/>
</dbReference>
<dbReference type="PANTHER" id="PTHR43711">
    <property type="entry name" value="TWO-COMPONENT HISTIDINE KINASE"/>
    <property type="match status" value="1"/>
</dbReference>
<dbReference type="EMBL" id="CP053661">
    <property type="protein sequence ID" value="QKD83674.1"/>
    <property type="molecule type" value="Genomic_DNA"/>
</dbReference>
<dbReference type="Gene3D" id="1.10.287.130">
    <property type="match status" value="1"/>
</dbReference>
<evidence type="ECO:0000256" key="1">
    <source>
        <dbReference type="ARBA" id="ARBA00000085"/>
    </source>
</evidence>
<gene>
    <name evidence="10" type="ORF">HPC62_17050</name>
</gene>
<dbReference type="FunFam" id="3.30.565.10:FF:000006">
    <property type="entry name" value="Sensor histidine kinase WalK"/>
    <property type="match status" value="1"/>
</dbReference>
<evidence type="ECO:0000256" key="6">
    <source>
        <dbReference type="ARBA" id="ARBA00023012"/>
    </source>
</evidence>
<evidence type="ECO:0000256" key="4">
    <source>
        <dbReference type="ARBA" id="ARBA00022679"/>
    </source>
</evidence>
<reference evidence="10 11" key="1">
    <citation type="submission" date="2020-05" db="EMBL/GenBank/DDBJ databases">
        <title>Complete genome sequence of of a novel Thermoleptolyngbya strain isolated from hot springs of Ganzi, Sichuan China.</title>
        <authorList>
            <person name="Tang J."/>
            <person name="Daroch M."/>
            <person name="Li L."/>
            <person name="Waleron K."/>
            <person name="Waleron M."/>
            <person name="Waleron M."/>
        </authorList>
    </citation>
    <scope>NUCLEOTIDE SEQUENCE [LARGE SCALE GENOMIC DNA]</scope>
    <source>
        <strain evidence="10 11">PKUAC-SCTA183</strain>
    </source>
</reference>
<comment type="catalytic activity">
    <reaction evidence="1">
        <text>ATP + protein L-histidine = ADP + protein N-phospho-L-histidine.</text>
        <dbReference type="EC" id="2.7.13.3"/>
    </reaction>
</comment>
<dbReference type="InterPro" id="IPR005467">
    <property type="entry name" value="His_kinase_dom"/>
</dbReference>